<dbReference type="Ensembl" id="ENSMMMT00000015902.1">
    <property type="protein sequence ID" value="ENSMMMP00000013940.1"/>
    <property type="gene ID" value="ENSMMMG00000012426.1"/>
</dbReference>
<feature type="compositionally biased region" description="Polar residues" evidence="1">
    <location>
        <begin position="1"/>
        <end position="10"/>
    </location>
</feature>
<dbReference type="InterPro" id="IPR057367">
    <property type="entry name" value="Ig_PVRIG"/>
</dbReference>
<keyword evidence="2" id="KW-0472">Membrane</keyword>
<name>A0A8C6ETK6_MARMA</name>
<sequence length="313" mass="32926">MRRGSPGSSLQPPEPGQPGTQGWAHASGPALGTPEVWVQVQMETTELPTFTVRCGFLGSGSISLVTVSCGGPDGAGGTSLAVLHPEFGIRYWAPVRQAHWETKSSIFLTLEGSAARSPWANTTFCCKFVSFPSGSQEALAAHLTPLSPGLPAPSPAPILRADLAGIFGASGILLCGCIFVLHFIHRQRHPSVAQLQPPLSSARAQRRTQATSQTSLCSLHLPDTPTTLCPAAPNMGHPHQRLSQWALLPIHTACQTQVPATRGSLLATPHSSFISVENGLYAWAGERPPCTGPNLSPSPDSLGPRVMEGYSGV</sequence>
<evidence type="ECO:0000256" key="2">
    <source>
        <dbReference type="SAM" id="Phobius"/>
    </source>
</evidence>
<keyword evidence="2" id="KW-0812">Transmembrane</keyword>
<evidence type="ECO:0000256" key="1">
    <source>
        <dbReference type="SAM" id="MobiDB-lite"/>
    </source>
</evidence>
<gene>
    <name evidence="4" type="primary">PVRIG</name>
</gene>
<dbReference type="GO" id="GO:0005886">
    <property type="term" value="C:plasma membrane"/>
    <property type="evidence" value="ECO:0007669"/>
    <property type="project" value="TreeGrafter"/>
</dbReference>
<dbReference type="Proteomes" id="UP000694407">
    <property type="component" value="Unplaced"/>
</dbReference>
<keyword evidence="5" id="KW-1185">Reference proteome</keyword>
<protein>
    <submittedName>
        <fullName evidence="4">PVR related immunoglobulin domain containing</fullName>
    </submittedName>
</protein>
<accession>A0A8C6ETK6</accession>
<dbReference type="GO" id="GO:0038023">
    <property type="term" value="F:signaling receptor activity"/>
    <property type="evidence" value="ECO:0007669"/>
    <property type="project" value="InterPro"/>
</dbReference>
<feature type="transmembrane region" description="Helical" evidence="2">
    <location>
        <begin position="163"/>
        <end position="184"/>
    </location>
</feature>
<feature type="domain" description="Transmembrane protein PVRIG immunoglobulin-like" evidence="3">
    <location>
        <begin position="34"/>
        <end position="141"/>
    </location>
</feature>
<organism evidence="4 5">
    <name type="scientific">Marmota marmota marmota</name>
    <name type="common">Alpine marmot</name>
    <dbReference type="NCBI Taxonomy" id="9994"/>
    <lineage>
        <taxon>Eukaryota</taxon>
        <taxon>Metazoa</taxon>
        <taxon>Chordata</taxon>
        <taxon>Craniata</taxon>
        <taxon>Vertebrata</taxon>
        <taxon>Euteleostomi</taxon>
        <taxon>Mammalia</taxon>
        <taxon>Eutheria</taxon>
        <taxon>Euarchontoglires</taxon>
        <taxon>Glires</taxon>
        <taxon>Rodentia</taxon>
        <taxon>Sciuromorpha</taxon>
        <taxon>Sciuridae</taxon>
        <taxon>Xerinae</taxon>
        <taxon>Marmotini</taxon>
        <taxon>Marmota</taxon>
    </lineage>
</organism>
<evidence type="ECO:0000313" key="4">
    <source>
        <dbReference type="Ensembl" id="ENSMMMP00000013940.1"/>
    </source>
</evidence>
<dbReference type="Pfam" id="PF25456">
    <property type="entry name" value="Ig_PVRIG"/>
    <property type="match status" value="1"/>
</dbReference>
<keyword evidence="2" id="KW-1133">Transmembrane helix</keyword>
<feature type="region of interest" description="Disordered" evidence="1">
    <location>
        <begin position="291"/>
        <end position="313"/>
    </location>
</feature>
<dbReference type="GeneTree" id="ENSGT00390000017799"/>
<dbReference type="PANTHER" id="PTHR39220">
    <property type="entry name" value="TRANSMEMBRANE PROTEIN PVRIG"/>
    <property type="match status" value="1"/>
</dbReference>
<evidence type="ECO:0000259" key="3">
    <source>
        <dbReference type="Pfam" id="PF25456"/>
    </source>
</evidence>
<reference evidence="4" key="1">
    <citation type="submission" date="2025-08" db="UniProtKB">
        <authorList>
            <consortium name="Ensembl"/>
        </authorList>
    </citation>
    <scope>IDENTIFICATION</scope>
</reference>
<dbReference type="GO" id="GO:0050860">
    <property type="term" value="P:negative regulation of T cell receptor signaling pathway"/>
    <property type="evidence" value="ECO:0007669"/>
    <property type="project" value="InterPro"/>
</dbReference>
<dbReference type="PANTHER" id="PTHR39220:SF1">
    <property type="entry name" value="TRANSMEMBRANE PROTEIN PVRIG"/>
    <property type="match status" value="1"/>
</dbReference>
<proteinExistence type="predicted"/>
<dbReference type="AlphaFoldDB" id="A0A8C6ETK6"/>
<reference evidence="4" key="2">
    <citation type="submission" date="2025-09" db="UniProtKB">
        <authorList>
            <consortium name="Ensembl"/>
        </authorList>
    </citation>
    <scope>IDENTIFICATION</scope>
</reference>
<evidence type="ECO:0000313" key="5">
    <source>
        <dbReference type="Proteomes" id="UP000694407"/>
    </source>
</evidence>
<feature type="region of interest" description="Disordered" evidence="1">
    <location>
        <begin position="1"/>
        <end position="28"/>
    </location>
</feature>
<dbReference type="InterPro" id="IPR034452">
    <property type="entry name" value="TM_PVRIG"/>
</dbReference>